<dbReference type="GO" id="GO:0030170">
    <property type="term" value="F:pyridoxal phosphate binding"/>
    <property type="evidence" value="ECO:0007669"/>
    <property type="project" value="InterPro"/>
</dbReference>
<gene>
    <name evidence="2" type="ORF">AFUS01_LOCUS43458</name>
</gene>
<feature type="domain" description="MOSC" evidence="1">
    <location>
        <begin position="192"/>
        <end position="349"/>
    </location>
</feature>
<protein>
    <recommendedName>
        <fullName evidence="1">MOSC domain-containing protein</fullName>
    </recommendedName>
</protein>
<dbReference type="GO" id="GO:0003824">
    <property type="term" value="F:catalytic activity"/>
    <property type="evidence" value="ECO:0007669"/>
    <property type="project" value="InterPro"/>
</dbReference>
<dbReference type="Pfam" id="PF03473">
    <property type="entry name" value="MOSC"/>
    <property type="match status" value="1"/>
</dbReference>
<comment type="caution">
    <text evidence="2">The sequence shown here is derived from an EMBL/GenBank/DDBJ whole genome shotgun (WGS) entry which is preliminary data.</text>
</comment>
<dbReference type="OrthoDB" id="17255at2759"/>
<dbReference type="Proteomes" id="UP000708208">
    <property type="component" value="Unassembled WGS sequence"/>
</dbReference>
<accession>A0A8J2LL02</accession>
<proteinExistence type="predicted"/>
<dbReference type="AlphaFoldDB" id="A0A8J2LL02"/>
<dbReference type="InterPro" id="IPR005302">
    <property type="entry name" value="MoCF_Sase_C"/>
</dbReference>
<evidence type="ECO:0000313" key="2">
    <source>
        <dbReference type="EMBL" id="CAG7833888.1"/>
    </source>
</evidence>
<dbReference type="Pfam" id="PF03476">
    <property type="entry name" value="MOSC_N"/>
    <property type="match status" value="1"/>
</dbReference>
<name>A0A8J2LL02_9HEXA</name>
<dbReference type="PROSITE" id="PS51340">
    <property type="entry name" value="MOSC"/>
    <property type="match status" value="1"/>
</dbReference>
<sequence length="351" mass="39375">MLDFDIGGLQAAFSILGVTTASFASYLWVKKRNSTEECPSLKPTKWVKVGNIASLILYPIKSCKGIYVDKAFVTPLGLQGRKGSRAFRDRTFLVVNAKGREVCQEQFPTMVLIEPTILDDDRISLSAPNMEPLIFSLPENKPSNRTVCSLGKADKNIPCLDCGDEVARFFSEFLGKNLRLVNHIEGETKEFRQLTKDEIVYPTFTKDVLGVFQNESAYLLIADESVSELNKFMNVQSTHKNFRPTVLIENIQEPFGELKWSYAKLGSDDDAPVLKTGRPCDRCPIITNDPEVGVMDRDREILKTLRELEYDMGNENANTRMKGRPVMGLRMGLYGEPGIARKGDPVYTALL</sequence>
<organism evidence="2 3">
    <name type="scientific">Allacma fusca</name>
    <dbReference type="NCBI Taxonomy" id="39272"/>
    <lineage>
        <taxon>Eukaryota</taxon>
        <taxon>Metazoa</taxon>
        <taxon>Ecdysozoa</taxon>
        <taxon>Arthropoda</taxon>
        <taxon>Hexapoda</taxon>
        <taxon>Collembola</taxon>
        <taxon>Symphypleona</taxon>
        <taxon>Sminthuridae</taxon>
        <taxon>Allacma</taxon>
    </lineage>
</organism>
<evidence type="ECO:0000313" key="3">
    <source>
        <dbReference type="Proteomes" id="UP000708208"/>
    </source>
</evidence>
<reference evidence="2" key="1">
    <citation type="submission" date="2021-06" db="EMBL/GenBank/DDBJ databases">
        <authorList>
            <person name="Hodson N. C."/>
            <person name="Mongue J. A."/>
            <person name="Jaron S. K."/>
        </authorList>
    </citation>
    <scope>NUCLEOTIDE SEQUENCE</scope>
</reference>
<dbReference type="InterPro" id="IPR005303">
    <property type="entry name" value="MOCOS_middle"/>
</dbReference>
<dbReference type="GO" id="GO:0030151">
    <property type="term" value="F:molybdenum ion binding"/>
    <property type="evidence" value="ECO:0007669"/>
    <property type="project" value="InterPro"/>
</dbReference>
<evidence type="ECO:0000259" key="1">
    <source>
        <dbReference type="PROSITE" id="PS51340"/>
    </source>
</evidence>
<keyword evidence="3" id="KW-1185">Reference proteome</keyword>
<dbReference type="EMBL" id="CAJVCH010570049">
    <property type="protein sequence ID" value="CAG7833888.1"/>
    <property type="molecule type" value="Genomic_DNA"/>
</dbReference>